<evidence type="ECO:0000259" key="4">
    <source>
        <dbReference type="Pfam" id="PF01709"/>
    </source>
</evidence>
<dbReference type="Gene3D" id="1.10.10.200">
    <property type="match status" value="1"/>
</dbReference>
<organism evidence="6">
    <name type="scientific">invertebrate metagenome</name>
    <dbReference type="NCBI Taxonomy" id="1711999"/>
    <lineage>
        <taxon>unclassified sequences</taxon>
        <taxon>metagenomes</taxon>
        <taxon>organismal metagenomes</taxon>
    </lineage>
</organism>
<dbReference type="GO" id="GO:0005829">
    <property type="term" value="C:cytosol"/>
    <property type="evidence" value="ECO:0007669"/>
    <property type="project" value="TreeGrafter"/>
</dbReference>
<dbReference type="InterPro" id="IPR048300">
    <property type="entry name" value="TACO1_YebC-like_2nd/3rd_dom"/>
</dbReference>
<dbReference type="InterPro" id="IPR002876">
    <property type="entry name" value="Transcrip_reg_TACO1-like"/>
</dbReference>
<protein>
    <recommendedName>
        <fullName evidence="7">Transcriptional regulatory protein</fullName>
    </recommendedName>
</protein>
<dbReference type="NCBIfam" id="NF001030">
    <property type="entry name" value="PRK00110.1"/>
    <property type="match status" value="1"/>
</dbReference>
<keyword evidence="3" id="KW-0238">DNA-binding</keyword>
<dbReference type="InterPro" id="IPR026564">
    <property type="entry name" value="Transcrip_reg_TACO1-like_dom3"/>
</dbReference>
<dbReference type="Pfam" id="PF01709">
    <property type="entry name" value="Transcrip_reg"/>
    <property type="match status" value="1"/>
</dbReference>
<evidence type="ECO:0000256" key="3">
    <source>
        <dbReference type="ARBA" id="ARBA00023125"/>
    </source>
</evidence>
<dbReference type="HAMAP" id="MF_00693">
    <property type="entry name" value="Transcrip_reg_TACO1"/>
    <property type="match status" value="1"/>
</dbReference>
<reference evidence="6" key="1">
    <citation type="submission" date="2018-10" db="EMBL/GenBank/DDBJ databases">
        <authorList>
            <person name="Gruber-Vodicka H."/>
            <person name="Jaeckle O."/>
        </authorList>
    </citation>
    <scope>NUCLEOTIDE SEQUENCE</scope>
</reference>
<proteinExistence type="inferred from homology"/>
<dbReference type="Pfam" id="PF20772">
    <property type="entry name" value="TACO1_YebC_N"/>
    <property type="match status" value="1"/>
</dbReference>
<comment type="similarity">
    <text evidence="1">Belongs to the TACO1 family.</text>
</comment>
<keyword evidence="2" id="KW-0963">Cytoplasm</keyword>
<dbReference type="SUPFAM" id="SSF75625">
    <property type="entry name" value="YebC-like"/>
    <property type="match status" value="1"/>
</dbReference>
<evidence type="ECO:0008006" key="7">
    <source>
        <dbReference type="Google" id="ProtNLM"/>
    </source>
</evidence>
<gene>
    <name evidence="6" type="ORF">RIEGSTA812A_PEG_998</name>
</gene>
<evidence type="ECO:0000256" key="2">
    <source>
        <dbReference type="ARBA" id="ARBA00022490"/>
    </source>
</evidence>
<dbReference type="InterPro" id="IPR049083">
    <property type="entry name" value="TACO1_YebC_N"/>
</dbReference>
<evidence type="ECO:0000256" key="1">
    <source>
        <dbReference type="ARBA" id="ARBA00008724"/>
    </source>
</evidence>
<dbReference type="AlphaFoldDB" id="A0A484H7P5"/>
<evidence type="ECO:0000313" key="6">
    <source>
        <dbReference type="EMBL" id="VBB69525.1"/>
    </source>
</evidence>
<feature type="domain" description="TACO1/YebC-like second and third" evidence="4">
    <location>
        <begin position="73"/>
        <end position="230"/>
    </location>
</feature>
<dbReference type="GO" id="GO:0003677">
    <property type="term" value="F:DNA binding"/>
    <property type="evidence" value="ECO:0007669"/>
    <property type="project" value="UniProtKB-KW"/>
</dbReference>
<accession>A0A484H7P5</accession>
<dbReference type="NCBIfam" id="TIGR01033">
    <property type="entry name" value="YebC/PmpR family DNA-binding transcriptional regulator"/>
    <property type="match status" value="1"/>
</dbReference>
<name>A0A484H7P5_9ZZZZ</name>
<dbReference type="PANTHER" id="PTHR12532:SF6">
    <property type="entry name" value="TRANSCRIPTIONAL REGULATORY PROTEIN YEBC-RELATED"/>
    <property type="match status" value="1"/>
</dbReference>
<dbReference type="NCBIfam" id="NF009044">
    <property type="entry name" value="PRK12378.1"/>
    <property type="match status" value="1"/>
</dbReference>
<dbReference type="PANTHER" id="PTHR12532">
    <property type="entry name" value="TRANSLATIONAL ACTIVATOR OF CYTOCHROME C OXIDASE 1"/>
    <property type="match status" value="1"/>
</dbReference>
<dbReference type="InterPro" id="IPR029072">
    <property type="entry name" value="YebC-like"/>
</dbReference>
<feature type="domain" description="TACO1/YebC-like N-terminal" evidence="5">
    <location>
        <begin position="3"/>
        <end position="63"/>
    </location>
</feature>
<dbReference type="Gene3D" id="3.30.70.980">
    <property type="match status" value="2"/>
</dbReference>
<evidence type="ECO:0000259" key="5">
    <source>
        <dbReference type="Pfam" id="PF20772"/>
    </source>
</evidence>
<dbReference type="EMBL" id="LR026963">
    <property type="protein sequence ID" value="VBB69525.1"/>
    <property type="molecule type" value="Genomic_DNA"/>
</dbReference>
<sequence length="242" mass="26987">MYRKETRDTKRARVFAKLAREIMVACRTGLPQPELNPRLRAAIQAARNQNMPKDRIERSISRSLSTDDCSATYEDVRYEGYGPGNVAVIVETITDNRNRTASEIRASFSKNGGTLGLPNSVSFYFERVGTFHYPTSAASAEVMLEIAIDVGASDVSSSHSGHRISCAPDDLCVVREALERRFGIPADTVRLEWRPLVTVAVADENIVQNLLQFLDSLEDNEDVQHVVANFDIPKTLIERLCL</sequence>
<dbReference type="InterPro" id="IPR017856">
    <property type="entry name" value="Integrase-like_N"/>
</dbReference>